<evidence type="ECO:0000256" key="1">
    <source>
        <dbReference type="SAM" id="Phobius"/>
    </source>
</evidence>
<keyword evidence="1" id="KW-0472">Membrane</keyword>
<dbReference type="Pfam" id="PF02325">
    <property type="entry name" value="CCB3_YggT"/>
    <property type="match status" value="1"/>
</dbReference>
<dbReference type="EMBL" id="CP011541">
    <property type="protein sequence ID" value="AKK03513.1"/>
    <property type="molecule type" value="Genomic_DNA"/>
</dbReference>
<dbReference type="AlphaFoldDB" id="A0A0G3GVD9"/>
<dbReference type="KEGG" id="cei:CEPID_08315"/>
<organism evidence="2 3">
    <name type="scientific">Corynebacterium epidermidicanis</name>
    <dbReference type="NCBI Taxonomy" id="1050174"/>
    <lineage>
        <taxon>Bacteria</taxon>
        <taxon>Bacillati</taxon>
        <taxon>Actinomycetota</taxon>
        <taxon>Actinomycetes</taxon>
        <taxon>Mycobacteriales</taxon>
        <taxon>Corynebacteriaceae</taxon>
        <taxon>Corynebacterium</taxon>
    </lineage>
</organism>
<protein>
    <recommendedName>
        <fullName evidence="4">YGGT family protein</fullName>
    </recommendedName>
</protein>
<dbReference type="PATRIC" id="fig|1050174.4.peg.1675"/>
<evidence type="ECO:0000313" key="3">
    <source>
        <dbReference type="Proteomes" id="UP000035368"/>
    </source>
</evidence>
<keyword evidence="1" id="KW-1133">Transmembrane helix</keyword>
<dbReference type="Proteomes" id="UP000035368">
    <property type="component" value="Chromosome"/>
</dbReference>
<reference evidence="2 3" key="1">
    <citation type="submission" date="2015-05" db="EMBL/GenBank/DDBJ databases">
        <title>Complete genome sequence of Corynebacterium epidermidicanis DSM 45586, isolated from the skin of a dog suffering from pruritus.</title>
        <authorList>
            <person name="Ruckert C."/>
            <person name="Albersmeier A."/>
            <person name="Winkler A."/>
            <person name="Tauch A."/>
        </authorList>
    </citation>
    <scope>NUCLEOTIDE SEQUENCE [LARGE SCALE GENOMIC DNA]</scope>
    <source>
        <strain evidence="2 3">DSM 45586</strain>
    </source>
</reference>
<keyword evidence="1" id="KW-0812">Transmembrane</keyword>
<feature type="transmembrane region" description="Helical" evidence="1">
    <location>
        <begin position="77"/>
        <end position="101"/>
    </location>
</feature>
<evidence type="ECO:0000313" key="2">
    <source>
        <dbReference type="EMBL" id="AKK03513.1"/>
    </source>
</evidence>
<gene>
    <name evidence="2" type="ORF">CEPID_08315</name>
</gene>
<dbReference type="InterPro" id="IPR003425">
    <property type="entry name" value="CCB3/YggT"/>
</dbReference>
<feature type="transmembrane region" description="Helical" evidence="1">
    <location>
        <begin position="12"/>
        <end position="31"/>
    </location>
</feature>
<dbReference type="STRING" id="1050174.CEPID_08315"/>
<evidence type="ECO:0008006" key="4">
    <source>
        <dbReference type="Google" id="ProtNLM"/>
    </source>
</evidence>
<name>A0A0G3GVD9_9CORY</name>
<proteinExistence type="predicted"/>
<dbReference type="GO" id="GO:0016020">
    <property type="term" value="C:membrane"/>
    <property type="evidence" value="ECO:0007669"/>
    <property type="project" value="InterPro"/>
</dbReference>
<accession>A0A0G3GVD9</accession>
<keyword evidence="3" id="KW-1185">Reference proteome</keyword>
<sequence>MISSVAVSTVAMSVYWVLELYLYLVIARIIIEMIQSFSRQFRPPKWFALIAEPIFVVTDPPVKALRRLIPPLQMGGVALDVSILVLFVAISVLQFVARAFIY</sequence>